<evidence type="ECO:0000313" key="8">
    <source>
        <dbReference type="Proteomes" id="UP000234626"/>
    </source>
</evidence>
<evidence type="ECO:0000256" key="5">
    <source>
        <dbReference type="HAMAP-Rule" id="MF_01935"/>
    </source>
</evidence>
<evidence type="ECO:0000256" key="4">
    <source>
        <dbReference type="ARBA" id="ARBA00023235"/>
    </source>
</evidence>
<protein>
    <recommendedName>
        <fullName evidence="5">Isochorismate synthase MenF</fullName>
        <ecNumber evidence="5">5.4.4.2</ecNumber>
    </recommendedName>
    <alternativeName>
        <fullName evidence="5">Isochorismate mutase</fullName>
    </alternativeName>
</protein>
<proteinExistence type="inferred from homology"/>
<comment type="catalytic activity">
    <reaction evidence="1 5">
        <text>chorismate = isochorismate</text>
        <dbReference type="Rhea" id="RHEA:18985"/>
        <dbReference type="ChEBI" id="CHEBI:29748"/>
        <dbReference type="ChEBI" id="CHEBI:29780"/>
        <dbReference type="EC" id="5.4.4.2"/>
    </reaction>
</comment>
<dbReference type="NCBIfam" id="TIGR00543">
    <property type="entry name" value="isochor_syn"/>
    <property type="match status" value="1"/>
</dbReference>
<comment type="pathway">
    <text evidence="5">Quinol/quinone metabolism; menaquinone biosynthesis.</text>
</comment>
<keyword evidence="5" id="KW-0479">Metal-binding</keyword>
<dbReference type="GO" id="GO:0000287">
    <property type="term" value="F:magnesium ion binding"/>
    <property type="evidence" value="ECO:0007669"/>
    <property type="project" value="UniProtKB-UniRule"/>
</dbReference>
<dbReference type="Proteomes" id="UP000234626">
    <property type="component" value="Unassembled WGS sequence"/>
</dbReference>
<comment type="cofactor">
    <cofactor evidence="5">
        <name>Mg(2+)</name>
        <dbReference type="ChEBI" id="CHEBI:18420"/>
    </cofactor>
</comment>
<evidence type="ECO:0000313" key="7">
    <source>
        <dbReference type="EMBL" id="PLR51439.1"/>
    </source>
</evidence>
<dbReference type="InterPro" id="IPR034681">
    <property type="entry name" value="MenF"/>
</dbReference>
<gene>
    <name evidence="5" type="primary">menF</name>
    <name evidence="7" type="ORF">CYR34_07075</name>
</gene>
<dbReference type="GO" id="GO:0009234">
    <property type="term" value="P:menaquinone biosynthetic process"/>
    <property type="evidence" value="ECO:0007669"/>
    <property type="project" value="UniProtKB-UniRule"/>
</dbReference>
<keyword evidence="8" id="KW-1185">Reference proteome</keyword>
<dbReference type="SUPFAM" id="SSF56322">
    <property type="entry name" value="ADC synthase"/>
    <property type="match status" value="1"/>
</dbReference>
<dbReference type="InterPro" id="IPR004561">
    <property type="entry name" value="IsoChor_synthase"/>
</dbReference>
<name>A0A2N5EPT9_9GAMM</name>
<dbReference type="GO" id="GO:0008909">
    <property type="term" value="F:isochorismate synthase activity"/>
    <property type="evidence" value="ECO:0007669"/>
    <property type="project" value="UniProtKB-UniRule"/>
</dbReference>
<dbReference type="EMBL" id="PJZK01000005">
    <property type="protein sequence ID" value="PLR51439.1"/>
    <property type="molecule type" value="Genomic_DNA"/>
</dbReference>
<sequence>MVIEVAVTILPGCLQQIMAALEQALQDEALCRATGVRQLVLTFYSPQDLPLLGWLAAQPHFPKFYWQPRDGTETVAVCGQVAQFDDPAQAGQFLQHHVEGAERLRVWGLNAFEAVPQPGGAQQACLFVPRLTLHQQANTLTLTLNLADPHALQGDLTCAAAFLQQLQPVAMLSPLNLTLTHACHQPDEAGWEAMLRRALAEIADGVMEKVVLARKTVLTFSQPVDAWRMLAASRQVNHHCYHFLMAFSPTMAFLSASPERLFLRQGDQLTTEALAGTVAGSDDDSQAAALAAWLMKSEKNQRENWLVVDDICRQLQDEAHGLDVMPPEIVRLRNVQHLRRSIHGQLRAANDALCLARLQPTAAVAGLPRRPARRFILSHEPFARHWYAGSAGYLSRGQSEFAVSLRSALLEGNQVHLYAGAGIVAGSDPAQEWQEIENKAAGLRTLLHTPAVQ</sequence>
<feature type="active site" description="Proton acceptor" evidence="5">
    <location>
        <position position="209"/>
    </location>
</feature>
<feature type="domain" description="Chorismate-utilising enzyme C-terminal" evidence="6">
    <location>
        <begin position="188"/>
        <end position="439"/>
    </location>
</feature>
<dbReference type="HAMAP" id="MF_01935">
    <property type="entry name" value="MenF"/>
    <property type="match status" value="1"/>
</dbReference>
<comment type="caution">
    <text evidence="7">The sequence shown here is derived from an EMBL/GenBank/DDBJ whole genome shotgun (WGS) entry which is preliminary data.</text>
</comment>
<feature type="active site" description="Proton donor" evidence="5">
    <location>
        <position position="259"/>
    </location>
</feature>
<dbReference type="InterPro" id="IPR005801">
    <property type="entry name" value="ADC_synthase"/>
</dbReference>
<dbReference type="PANTHER" id="PTHR47253">
    <property type="match status" value="1"/>
</dbReference>
<dbReference type="Pfam" id="PF00425">
    <property type="entry name" value="Chorismate_bind"/>
    <property type="match status" value="1"/>
</dbReference>
<dbReference type="AlphaFoldDB" id="A0A2N5EPT9"/>
<keyword evidence="3 5" id="KW-0460">Magnesium</keyword>
<comment type="pathway">
    <text evidence="5">Quinol/quinone metabolism; 1,4-dihydroxy-2-naphthoate biosynthesis; 1,4-dihydroxy-2-naphthoate from chorismate: step 1/7.</text>
</comment>
<feature type="binding site" evidence="5">
    <location>
        <position position="303"/>
    </location>
    <ligand>
        <name>Mg(2+)</name>
        <dbReference type="ChEBI" id="CHEBI:18420"/>
    </ligand>
</feature>
<dbReference type="InterPro" id="IPR044250">
    <property type="entry name" value="MenF-like"/>
</dbReference>
<organism evidence="7 8">
    <name type="scientific">Chimaeribacter arupi</name>
    <dbReference type="NCBI Taxonomy" id="2060066"/>
    <lineage>
        <taxon>Bacteria</taxon>
        <taxon>Pseudomonadati</taxon>
        <taxon>Pseudomonadota</taxon>
        <taxon>Gammaproteobacteria</taxon>
        <taxon>Enterobacterales</taxon>
        <taxon>Yersiniaceae</taxon>
        <taxon>Chimaeribacter</taxon>
    </lineage>
</organism>
<comment type="similarity">
    <text evidence="2 5">Belongs to the isochorismate synthase family.</text>
</comment>
<evidence type="ECO:0000256" key="3">
    <source>
        <dbReference type="ARBA" id="ARBA00022842"/>
    </source>
</evidence>
<dbReference type="InterPro" id="IPR015890">
    <property type="entry name" value="Chorismate_C"/>
</dbReference>
<dbReference type="Gene3D" id="3.60.120.10">
    <property type="entry name" value="Anthranilate synthase"/>
    <property type="match status" value="1"/>
</dbReference>
<keyword evidence="5" id="KW-0474">Menaquinone biosynthesis</keyword>
<comment type="function">
    <text evidence="5">Catalyzes the conversion of chorismate to isochorismate.</text>
</comment>
<evidence type="ECO:0000256" key="2">
    <source>
        <dbReference type="ARBA" id="ARBA00005297"/>
    </source>
</evidence>
<dbReference type="PANTHER" id="PTHR47253:SF4">
    <property type="entry name" value="ISOCHORISMATE SYNTHASE 2, CHLOROPLASTIC"/>
    <property type="match status" value="1"/>
</dbReference>
<dbReference type="UniPathway" id="UPA00079"/>
<dbReference type="UniPathway" id="UPA01057">
    <property type="reaction ID" value="UER00163"/>
</dbReference>
<keyword evidence="4 5" id="KW-0413">Isomerase</keyword>
<accession>A0A2N5EPT9</accession>
<evidence type="ECO:0000259" key="6">
    <source>
        <dbReference type="Pfam" id="PF00425"/>
    </source>
</evidence>
<feature type="binding site" evidence="5">
    <location>
        <position position="435"/>
    </location>
    <ligand>
        <name>Mg(2+)</name>
        <dbReference type="ChEBI" id="CHEBI:18420"/>
    </ligand>
</feature>
<dbReference type="NCBIfam" id="NF011588">
    <property type="entry name" value="PRK15012.1"/>
    <property type="match status" value="1"/>
</dbReference>
<evidence type="ECO:0000256" key="1">
    <source>
        <dbReference type="ARBA" id="ARBA00000799"/>
    </source>
</evidence>
<reference evidence="7 8" key="1">
    <citation type="submission" date="2017-12" db="EMBL/GenBank/DDBJ databases">
        <title>Characterization of six clinical isolates of Enterochimera gen. nov., a novel genus of the Yersiniaciae family and the three species Enterochimera arupensis sp. nov., Enterochimera coloradensis sp. nov, and Enterochimera californica sp. nov.</title>
        <authorList>
            <person name="Rossi A."/>
            <person name="Fisher M."/>
        </authorList>
    </citation>
    <scope>NUCLEOTIDE SEQUENCE [LARGE SCALE GENOMIC DNA]</scope>
    <source>
        <strain evidence="7 8">2016Iso1</strain>
    </source>
</reference>
<dbReference type="EC" id="5.4.4.2" evidence="5"/>
<dbReference type="OrthoDB" id="9806579at2"/>